<feature type="domain" description="Helix-turn-helix" evidence="1">
    <location>
        <begin position="12"/>
        <end position="56"/>
    </location>
</feature>
<dbReference type="Proteomes" id="UP000250915">
    <property type="component" value="Unassembled WGS sequence"/>
</dbReference>
<proteinExistence type="predicted"/>
<dbReference type="OrthoDB" id="4870800at2"/>
<organism evidence="2 3">
    <name type="scientific">Mycobacterium colombiense</name>
    <dbReference type="NCBI Taxonomy" id="339268"/>
    <lineage>
        <taxon>Bacteria</taxon>
        <taxon>Bacillati</taxon>
        <taxon>Actinomycetota</taxon>
        <taxon>Actinomycetes</taxon>
        <taxon>Mycobacteriales</taxon>
        <taxon>Mycobacteriaceae</taxon>
        <taxon>Mycobacterium</taxon>
        <taxon>Mycobacterium avium complex (MAC)</taxon>
    </lineage>
</organism>
<evidence type="ECO:0000313" key="3">
    <source>
        <dbReference type="Proteomes" id="UP000250915"/>
    </source>
</evidence>
<dbReference type="InterPro" id="IPR009061">
    <property type="entry name" value="DNA-bd_dom_put_sf"/>
</dbReference>
<gene>
    <name evidence="2" type="ORF">DQP57_12015</name>
</gene>
<sequence>MTDLESLPVRISIAQAAAVFGLSHKTIRRWLAEGRISGYRLGKRAIRIDRDSLLAVQRPIGGML</sequence>
<dbReference type="InterPro" id="IPR010093">
    <property type="entry name" value="SinI_DNA-bd"/>
</dbReference>
<comment type="caution">
    <text evidence="2">The sequence shown here is derived from an EMBL/GenBank/DDBJ whole genome shotgun (WGS) entry which is preliminary data.</text>
</comment>
<dbReference type="EMBL" id="QMEV01000020">
    <property type="protein sequence ID" value="RAV11214.1"/>
    <property type="molecule type" value="Genomic_DNA"/>
</dbReference>
<dbReference type="AlphaFoldDB" id="A0A329LU03"/>
<evidence type="ECO:0000313" key="2">
    <source>
        <dbReference type="EMBL" id="RAV11214.1"/>
    </source>
</evidence>
<evidence type="ECO:0000259" key="1">
    <source>
        <dbReference type="Pfam" id="PF12728"/>
    </source>
</evidence>
<dbReference type="Pfam" id="PF12728">
    <property type="entry name" value="HTH_17"/>
    <property type="match status" value="1"/>
</dbReference>
<dbReference type="GO" id="GO:0003677">
    <property type="term" value="F:DNA binding"/>
    <property type="evidence" value="ECO:0007669"/>
    <property type="project" value="UniProtKB-KW"/>
</dbReference>
<accession>A0A329LU03</accession>
<dbReference type="SUPFAM" id="SSF46955">
    <property type="entry name" value="Putative DNA-binding domain"/>
    <property type="match status" value="1"/>
</dbReference>
<reference evidence="2 3" key="1">
    <citation type="submission" date="2018-06" db="EMBL/GenBank/DDBJ databases">
        <title>NTM in soil in Japan.</title>
        <authorList>
            <person name="Ohya K."/>
        </authorList>
    </citation>
    <scope>NUCLEOTIDE SEQUENCE [LARGE SCALE GENOMIC DNA]</scope>
    <source>
        <strain evidence="2 3">GF28</strain>
    </source>
</reference>
<keyword evidence="2" id="KW-0238">DNA-binding</keyword>
<name>A0A329LU03_9MYCO</name>
<dbReference type="InterPro" id="IPR041657">
    <property type="entry name" value="HTH_17"/>
</dbReference>
<protein>
    <submittedName>
        <fullName evidence="2">DNA-binding protein</fullName>
    </submittedName>
</protein>
<dbReference type="NCBIfam" id="TIGR01764">
    <property type="entry name" value="excise"/>
    <property type="match status" value="1"/>
</dbReference>